<dbReference type="AlphaFoldDB" id="A0A9Q2D073"/>
<comment type="caution">
    <text evidence="7">The sequence shown here is derived from an EMBL/GenBank/DDBJ whole genome shotgun (WGS) entry which is preliminary data.</text>
</comment>
<dbReference type="SUPFAM" id="SSF52283">
    <property type="entry name" value="Formate/glycerate dehydrogenase catalytic domain-like"/>
    <property type="match status" value="1"/>
</dbReference>
<dbReference type="Gene3D" id="3.40.50.720">
    <property type="entry name" value="NAD(P)-binding Rossmann-like Domain"/>
    <property type="match status" value="2"/>
</dbReference>
<name>A0A9Q2D073_9STAP</name>
<evidence type="ECO:0000313" key="7">
    <source>
        <dbReference type="EMBL" id="MBB5176452.1"/>
    </source>
</evidence>
<feature type="domain" description="D-isomer specific 2-hydroxyacid dehydrogenase NAD-binding" evidence="6">
    <location>
        <begin position="102"/>
        <end position="275"/>
    </location>
</feature>
<evidence type="ECO:0000313" key="8">
    <source>
        <dbReference type="Proteomes" id="UP000579136"/>
    </source>
</evidence>
<dbReference type="SUPFAM" id="SSF51735">
    <property type="entry name" value="NAD(P)-binding Rossmann-fold domains"/>
    <property type="match status" value="1"/>
</dbReference>
<evidence type="ECO:0000259" key="6">
    <source>
        <dbReference type="Pfam" id="PF02826"/>
    </source>
</evidence>
<dbReference type="PANTHER" id="PTHR43333:SF1">
    <property type="entry name" value="D-ISOMER SPECIFIC 2-HYDROXYACID DEHYDROGENASE NAD-BINDING DOMAIN-CONTAINING PROTEIN"/>
    <property type="match status" value="1"/>
</dbReference>
<dbReference type="InterPro" id="IPR006140">
    <property type="entry name" value="D-isomer_DH_NAD-bd"/>
</dbReference>
<dbReference type="RefSeq" id="WP_183674984.1">
    <property type="nucleotide sequence ID" value="NZ_CBCRYX010000009.1"/>
</dbReference>
<keyword evidence="2 4" id="KW-0560">Oxidoreductase</keyword>
<dbReference type="InterPro" id="IPR006139">
    <property type="entry name" value="D-isomer_2_OHA_DH_cat_dom"/>
</dbReference>
<evidence type="ECO:0000256" key="2">
    <source>
        <dbReference type="ARBA" id="ARBA00023002"/>
    </source>
</evidence>
<dbReference type="GO" id="GO:0051287">
    <property type="term" value="F:NAD binding"/>
    <property type="evidence" value="ECO:0007669"/>
    <property type="project" value="InterPro"/>
</dbReference>
<dbReference type="Proteomes" id="UP000579136">
    <property type="component" value="Unassembled WGS sequence"/>
</dbReference>
<proteinExistence type="inferred from homology"/>
<comment type="similarity">
    <text evidence="1 4">Belongs to the D-isomer specific 2-hydroxyacid dehydrogenase family.</text>
</comment>
<dbReference type="Pfam" id="PF02826">
    <property type="entry name" value="2-Hacid_dh_C"/>
    <property type="match status" value="1"/>
</dbReference>
<keyword evidence="3" id="KW-0520">NAD</keyword>
<accession>A0A9Q2D073</accession>
<evidence type="ECO:0000256" key="1">
    <source>
        <dbReference type="ARBA" id="ARBA00005854"/>
    </source>
</evidence>
<protein>
    <submittedName>
        <fullName evidence="7">Phosphoglycerate dehydrogenase-like enzyme</fullName>
    </submittedName>
</protein>
<gene>
    <name evidence="7" type="ORF">HNQ45_001340</name>
</gene>
<dbReference type="Pfam" id="PF00389">
    <property type="entry name" value="2-Hacid_dh"/>
    <property type="match status" value="1"/>
</dbReference>
<evidence type="ECO:0000256" key="4">
    <source>
        <dbReference type="RuleBase" id="RU003719"/>
    </source>
</evidence>
<evidence type="ECO:0000256" key="3">
    <source>
        <dbReference type="ARBA" id="ARBA00023027"/>
    </source>
</evidence>
<dbReference type="InterPro" id="IPR036291">
    <property type="entry name" value="NAD(P)-bd_dom_sf"/>
</dbReference>
<keyword evidence="8" id="KW-1185">Reference proteome</keyword>
<sequence length="313" mass="35788">MVKIVSNAELNEKDLKALEEKDVEFTYVSNEEPLSKELLKDVDIFNTYGKNLDEEAVDLLKSVKWINVMSAGVDNVPKEIYEGKIITNASGIHKIPMAEYTIGLLLSYYKNLLTAYDLQKEGQWDSKLKSDELYNKTGIILGTGEIGKELARLLKAFNVKVIGFNTKGRDVEYFDETYKIDDVNNHLKEADFVVSILPSTTETRGLVGKDFFENMNDESVFLNIGRGDLITDETLKYVLDNKLINHLILDVFNNEPLESDSFVYQYDNITVTPHASARTDLYTERALDMFLENLENYLNDKELFNTVSYEKGY</sequence>
<dbReference type="EMBL" id="JACHHF010000008">
    <property type="protein sequence ID" value="MBB5176452.1"/>
    <property type="molecule type" value="Genomic_DNA"/>
</dbReference>
<dbReference type="GO" id="GO:0016616">
    <property type="term" value="F:oxidoreductase activity, acting on the CH-OH group of donors, NAD or NADP as acceptor"/>
    <property type="evidence" value="ECO:0007669"/>
    <property type="project" value="InterPro"/>
</dbReference>
<dbReference type="PANTHER" id="PTHR43333">
    <property type="entry name" value="2-HACID_DH_C DOMAIN-CONTAINING PROTEIN"/>
    <property type="match status" value="1"/>
</dbReference>
<reference evidence="7 8" key="1">
    <citation type="submission" date="2020-08" db="EMBL/GenBank/DDBJ databases">
        <title>Genomic Encyclopedia of Type Strains, Phase IV (KMG-IV): sequencing the most valuable type-strain genomes for metagenomic binning, comparative biology and taxonomic classification.</title>
        <authorList>
            <person name="Goeker M."/>
        </authorList>
    </citation>
    <scope>NUCLEOTIDE SEQUENCE [LARGE SCALE GENOMIC DNA]</scope>
    <source>
        <strain evidence="7 8">DSM 19163</strain>
    </source>
</reference>
<feature type="domain" description="D-isomer specific 2-hydroxyacid dehydrogenase catalytic" evidence="5">
    <location>
        <begin position="9"/>
        <end position="307"/>
    </location>
</feature>
<evidence type="ECO:0000259" key="5">
    <source>
        <dbReference type="Pfam" id="PF00389"/>
    </source>
</evidence>
<organism evidence="7 8">
    <name type="scientific">Nosocomiicoccus ampullae</name>
    <dbReference type="NCBI Taxonomy" id="489910"/>
    <lineage>
        <taxon>Bacteria</taxon>
        <taxon>Bacillati</taxon>
        <taxon>Bacillota</taxon>
        <taxon>Bacilli</taxon>
        <taxon>Bacillales</taxon>
        <taxon>Staphylococcaceae</taxon>
        <taxon>Nosocomiicoccus</taxon>
    </lineage>
</organism>